<dbReference type="SMART" id="SM00726">
    <property type="entry name" value="UIM"/>
    <property type="match status" value="2"/>
</dbReference>
<feature type="region of interest" description="Disordered" evidence="1">
    <location>
        <begin position="164"/>
        <end position="199"/>
    </location>
</feature>
<dbReference type="SUPFAM" id="SSF46934">
    <property type="entry name" value="UBA-like"/>
    <property type="match status" value="1"/>
</dbReference>
<dbReference type="InterPro" id="IPR001012">
    <property type="entry name" value="UBX_dom"/>
</dbReference>
<evidence type="ECO:0000313" key="4">
    <source>
        <dbReference type="Proteomes" id="UP000000768"/>
    </source>
</evidence>
<dbReference type="InterPro" id="IPR050730">
    <property type="entry name" value="UBX_domain-protein"/>
</dbReference>
<feature type="compositionally biased region" description="Basic and acidic residues" evidence="1">
    <location>
        <begin position="236"/>
        <end position="247"/>
    </location>
</feature>
<dbReference type="STRING" id="4558.A0A1B6PIE3"/>
<dbReference type="InParanoid" id="A0A1B6PIE3"/>
<name>A0A1B6PIE3_SORBI</name>
<dbReference type="CDD" id="cd01767">
    <property type="entry name" value="UBX"/>
    <property type="match status" value="1"/>
</dbReference>
<dbReference type="Gramene" id="KXG25451">
    <property type="protein sequence ID" value="KXG25451"/>
    <property type="gene ID" value="SORBI_3007G180600"/>
</dbReference>
<feature type="region of interest" description="Disordered" evidence="1">
    <location>
        <begin position="469"/>
        <end position="504"/>
    </location>
</feature>
<dbReference type="Gene3D" id="3.10.20.90">
    <property type="entry name" value="Phosphatidylinositol 3-kinase Catalytic Subunit, Chain A, domain 1"/>
    <property type="match status" value="1"/>
</dbReference>
<dbReference type="eggNOG" id="KOG1363">
    <property type="taxonomic scope" value="Eukaryota"/>
</dbReference>
<evidence type="ECO:0000259" key="2">
    <source>
        <dbReference type="PROSITE" id="PS50033"/>
    </source>
</evidence>
<dbReference type="Proteomes" id="UP000000768">
    <property type="component" value="Chromosome 7"/>
</dbReference>
<feature type="domain" description="UBX" evidence="2">
    <location>
        <begin position="507"/>
        <end position="585"/>
    </location>
</feature>
<dbReference type="GO" id="GO:0043130">
    <property type="term" value="F:ubiquitin binding"/>
    <property type="evidence" value="ECO:0000318"/>
    <property type="project" value="GO_Central"/>
</dbReference>
<keyword evidence="4" id="KW-1185">Reference proteome</keyword>
<dbReference type="SMART" id="SM00166">
    <property type="entry name" value="UBX"/>
    <property type="match status" value="1"/>
</dbReference>
<feature type="compositionally biased region" description="Polar residues" evidence="1">
    <location>
        <begin position="181"/>
        <end position="190"/>
    </location>
</feature>
<dbReference type="AlphaFoldDB" id="A0A1B6PIE3"/>
<proteinExistence type="predicted"/>
<feature type="compositionally biased region" description="Acidic residues" evidence="1">
    <location>
        <begin position="304"/>
        <end position="320"/>
    </location>
</feature>
<dbReference type="InterPro" id="IPR003903">
    <property type="entry name" value="UIM_dom"/>
</dbReference>
<dbReference type="FunCoup" id="A0A1B6PIE3">
    <property type="interactions" value="1596"/>
</dbReference>
<reference evidence="3 4" key="1">
    <citation type="journal article" date="2009" name="Nature">
        <title>The Sorghum bicolor genome and the diversification of grasses.</title>
        <authorList>
            <person name="Paterson A.H."/>
            <person name="Bowers J.E."/>
            <person name="Bruggmann R."/>
            <person name="Dubchak I."/>
            <person name="Grimwood J."/>
            <person name="Gundlach H."/>
            <person name="Haberer G."/>
            <person name="Hellsten U."/>
            <person name="Mitros T."/>
            <person name="Poliakov A."/>
            <person name="Schmutz J."/>
            <person name="Spannagl M."/>
            <person name="Tang H."/>
            <person name="Wang X."/>
            <person name="Wicker T."/>
            <person name="Bharti A.K."/>
            <person name="Chapman J."/>
            <person name="Feltus F.A."/>
            <person name="Gowik U."/>
            <person name="Grigoriev I.V."/>
            <person name="Lyons E."/>
            <person name="Maher C.A."/>
            <person name="Martis M."/>
            <person name="Narechania A."/>
            <person name="Otillar R.P."/>
            <person name="Penning B.W."/>
            <person name="Salamov A.A."/>
            <person name="Wang Y."/>
            <person name="Zhang L."/>
            <person name="Carpita N.C."/>
            <person name="Freeling M."/>
            <person name="Gingle A.R."/>
            <person name="Hash C.T."/>
            <person name="Keller B."/>
            <person name="Klein P."/>
            <person name="Kresovich S."/>
            <person name="McCann M.C."/>
            <person name="Ming R."/>
            <person name="Peterson D.G."/>
            <person name="Mehboob-ur-Rahman"/>
            <person name="Ware D."/>
            <person name="Westhoff P."/>
            <person name="Mayer K.F."/>
            <person name="Messing J."/>
            <person name="Rokhsar D.S."/>
        </authorList>
    </citation>
    <scope>NUCLEOTIDE SEQUENCE [LARGE SCALE GENOMIC DNA]</scope>
    <source>
        <strain evidence="4">cv. BTx623</strain>
    </source>
</reference>
<dbReference type="OrthoDB" id="1920064at2759"/>
<protein>
    <recommendedName>
        <fullName evidence="2">UBX domain-containing protein</fullName>
    </recommendedName>
</protein>
<evidence type="ECO:0000313" key="3">
    <source>
        <dbReference type="EMBL" id="KXG25451.1"/>
    </source>
</evidence>
<feature type="region of interest" description="Disordered" evidence="1">
    <location>
        <begin position="400"/>
        <end position="421"/>
    </location>
</feature>
<dbReference type="SUPFAM" id="SSF54236">
    <property type="entry name" value="Ubiquitin-like"/>
    <property type="match status" value="1"/>
</dbReference>
<feature type="compositionally biased region" description="Basic and acidic residues" evidence="1">
    <location>
        <begin position="469"/>
        <end position="485"/>
    </location>
</feature>
<dbReference type="InterPro" id="IPR029071">
    <property type="entry name" value="Ubiquitin-like_domsf"/>
</dbReference>
<dbReference type="Pfam" id="PF00789">
    <property type="entry name" value="UBX"/>
    <property type="match status" value="1"/>
</dbReference>
<dbReference type="EMBL" id="CM000766">
    <property type="protein sequence ID" value="KXG25451.1"/>
    <property type="molecule type" value="Genomic_DNA"/>
</dbReference>
<organism evidence="3 4">
    <name type="scientific">Sorghum bicolor</name>
    <name type="common">Sorghum</name>
    <name type="synonym">Sorghum vulgare</name>
    <dbReference type="NCBI Taxonomy" id="4558"/>
    <lineage>
        <taxon>Eukaryota</taxon>
        <taxon>Viridiplantae</taxon>
        <taxon>Streptophyta</taxon>
        <taxon>Embryophyta</taxon>
        <taxon>Tracheophyta</taxon>
        <taxon>Spermatophyta</taxon>
        <taxon>Magnoliopsida</taxon>
        <taxon>Liliopsida</taxon>
        <taxon>Poales</taxon>
        <taxon>Poaceae</taxon>
        <taxon>PACMAD clade</taxon>
        <taxon>Panicoideae</taxon>
        <taxon>Andropogonodae</taxon>
        <taxon>Andropogoneae</taxon>
        <taxon>Sorghinae</taxon>
        <taxon>Sorghum</taxon>
    </lineage>
</organism>
<reference evidence="4" key="2">
    <citation type="journal article" date="2018" name="Plant J.">
        <title>The Sorghum bicolor reference genome: improved assembly, gene annotations, a transcriptome atlas, and signatures of genome organization.</title>
        <authorList>
            <person name="McCormick R.F."/>
            <person name="Truong S.K."/>
            <person name="Sreedasyam A."/>
            <person name="Jenkins J."/>
            <person name="Shu S."/>
            <person name="Sims D."/>
            <person name="Kennedy M."/>
            <person name="Amirebrahimi M."/>
            <person name="Weers B.D."/>
            <person name="McKinley B."/>
            <person name="Mattison A."/>
            <person name="Morishige D.T."/>
            <person name="Grimwood J."/>
            <person name="Schmutz J."/>
            <person name="Mullet J.E."/>
        </authorList>
    </citation>
    <scope>NUCLEOTIDE SEQUENCE [LARGE SCALE GENOMIC DNA]</scope>
    <source>
        <strain evidence="4">cv. BTx623</strain>
    </source>
</reference>
<accession>A0A1B6PIE3</accession>
<dbReference type="Pfam" id="PF14555">
    <property type="entry name" value="UBA_4"/>
    <property type="match status" value="1"/>
</dbReference>
<dbReference type="PROSITE" id="PS50033">
    <property type="entry name" value="UBX"/>
    <property type="match status" value="1"/>
</dbReference>
<feature type="compositionally biased region" description="Basic and acidic residues" evidence="1">
    <location>
        <begin position="273"/>
        <end position="292"/>
    </location>
</feature>
<dbReference type="Gene3D" id="1.10.8.10">
    <property type="entry name" value="DNA helicase RuvA subunit, C-terminal domain"/>
    <property type="match status" value="1"/>
</dbReference>
<dbReference type="PANTHER" id="PTHR23322:SF93">
    <property type="entry name" value="UBX DOMAIN-CONTAINING PROTEIN 8"/>
    <property type="match status" value="1"/>
</dbReference>
<dbReference type="ExpressionAtlas" id="A0A1B6PIE3">
    <property type="expression patterns" value="baseline and differential"/>
</dbReference>
<feature type="region of interest" description="Disordered" evidence="1">
    <location>
        <begin position="217"/>
        <end position="247"/>
    </location>
</feature>
<evidence type="ECO:0000256" key="1">
    <source>
        <dbReference type="SAM" id="MobiDB-lite"/>
    </source>
</evidence>
<dbReference type="OMA" id="FMDIDDQ"/>
<sequence length="591" mass="65540">MARPPQEAIDTFVSITGADEAAAIRVLEEHGHNLNEAVNAYFNEGDRTTTRINQNPVPATSSYDDMMELDEPLDPMFNRPLFPRTLGNPFALLDPGFADLTAGDIFGRGPRVTQPRDVRQIPIEVKDSNTQSGSSGQGPIIEDVTGRESYYGPEVHGTVIVDEDDEDLPSTPSAHDPMIPSSASHPNHSMPSAPPVVDVSGYNNDIEEEMIRAAIEASKRESEGMKNVLSSGESENTTRGRGDDELARAVSLSLETAERERALRQEGIYAADHSPDLSDKEGDQGGSHERRGLTAGRVGTSEQTVDEENFQLDSEDDDEQPLVRIRSRRLRGRTTEPAETVQRLDNPPSSPQPHVQIGHQHSGGFPSEEWGGISSEEHDEALMLEAAMFGGIPEGAPYPFSFPARGRSTRYPQVARPPSPSLTAQRLLREQQDDEYLAALQADREKELKAAQEAELRRVEEAAAREAALERQKKEEEEKLKKQREEEELESELEAKQASLPKEPLQNDEGAVTVVVRMPDGSRRGRRFLKSDKLQYLFDFIDIGRTFKPGTYRLVRSYPRRAFTEGESQMSLSDLGLTSKQEALFLEKLSA</sequence>
<dbReference type="InterPro" id="IPR009060">
    <property type="entry name" value="UBA-like_sf"/>
</dbReference>
<gene>
    <name evidence="3" type="ORF">SORBI_3007G180600</name>
</gene>
<dbReference type="PANTHER" id="PTHR23322">
    <property type="entry name" value="FAS-ASSOCIATED PROTEIN"/>
    <property type="match status" value="1"/>
</dbReference>
<feature type="region of interest" description="Disordered" evidence="1">
    <location>
        <begin position="264"/>
        <end position="379"/>
    </location>
</feature>
<dbReference type="CDD" id="cd14351">
    <property type="entry name" value="UBA_Ubx1_like"/>
    <property type="match status" value="1"/>
</dbReference>